<dbReference type="GO" id="GO:0031460">
    <property type="term" value="P:glycine betaine transport"/>
    <property type="evidence" value="ECO:0007669"/>
    <property type="project" value="TreeGrafter"/>
</dbReference>
<dbReference type="HOGENOM" id="CLU_046113_7_2_3"/>
<evidence type="ECO:0000256" key="2">
    <source>
        <dbReference type="ARBA" id="ARBA00022448"/>
    </source>
</evidence>
<feature type="transmembrane region" description="Helical" evidence="6">
    <location>
        <begin position="91"/>
        <end position="110"/>
    </location>
</feature>
<evidence type="ECO:0000256" key="4">
    <source>
        <dbReference type="ARBA" id="ARBA00022989"/>
    </source>
</evidence>
<dbReference type="KEGG" id="amr:AM1_1844"/>
<feature type="transmembrane region" description="Helical" evidence="6">
    <location>
        <begin position="130"/>
        <end position="149"/>
    </location>
</feature>
<feature type="transmembrane region" description="Helical" evidence="6">
    <location>
        <begin position="25"/>
        <end position="44"/>
    </location>
</feature>
<proteinExistence type="inferred from homology"/>
<dbReference type="STRING" id="329726.AM1_1844"/>
<organism evidence="8 9">
    <name type="scientific">Acaryochloris marina (strain MBIC 11017)</name>
    <dbReference type="NCBI Taxonomy" id="329726"/>
    <lineage>
        <taxon>Bacteria</taxon>
        <taxon>Bacillati</taxon>
        <taxon>Cyanobacteriota</taxon>
        <taxon>Cyanophyceae</taxon>
        <taxon>Acaryochloridales</taxon>
        <taxon>Acaryochloridaceae</taxon>
        <taxon>Acaryochloris</taxon>
    </lineage>
</organism>
<dbReference type="Gene3D" id="1.10.3720.10">
    <property type="entry name" value="MetI-like"/>
    <property type="match status" value="1"/>
</dbReference>
<reference evidence="8 9" key="1">
    <citation type="journal article" date="2008" name="Proc. Natl. Acad. Sci. U.S.A.">
        <title>Niche adaptation and genome expansion in the chlorophyll d-producing cyanobacterium Acaryochloris marina.</title>
        <authorList>
            <person name="Swingley W.D."/>
            <person name="Chen M."/>
            <person name="Cheung P.C."/>
            <person name="Conrad A.L."/>
            <person name="Dejesa L.C."/>
            <person name="Hao J."/>
            <person name="Honchak B.M."/>
            <person name="Karbach L.E."/>
            <person name="Kurdoglu A."/>
            <person name="Lahiri S."/>
            <person name="Mastrian S.D."/>
            <person name="Miyashita H."/>
            <person name="Page L."/>
            <person name="Ramakrishna P."/>
            <person name="Satoh S."/>
            <person name="Sattley W.M."/>
            <person name="Shimada Y."/>
            <person name="Taylor H.L."/>
            <person name="Tomo T."/>
            <person name="Tsuchiya T."/>
            <person name="Wang Z.T."/>
            <person name="Raymond J."/>
            <person name="Mimuro M."/>
            <person name="Blankenship R.E."/>
            <person name="Touchman J.W."/>
        </authorList>
    </citation>
    <scope>NUCLEOTIDE SEQUENCE [LARGE SCALE GENOMIC DNA]</scope>
    <source>
        <strain evidence="9">MBIC 11017</strain>
    </source>
</reference>
<feature type="transmembrane region" description="Helical" evidence="6">
    <location>
        <begin position="64"/>
        <end position="84"/>
    </location>
</feature>
<comment type="subcellular location">
    <subcellularLocation>
        <location evidence="6">Cell membrane</location>
        <topology evidence="6">Multi-pass membrane protein</topology>
    </subcellularLocation>
    <subcellularLocation>
        <location evidence="1">Membrane</location>
        <topology evidence="1">Multi-pass membrane protein</topology>
    </subcellularLocation>
</comment>
<dbReference type="EMBL" id="CP000828">
    <property type="protein sequence ID" value="ABW26863.1"/>
    <property type="molecule type" value="Genomic_DNA"/>
</dbReference>
<feature type="transmembrane region" description="Helical" evidence="6">
    <location>
        <begin position="185"/>
        <end position="205"/>
    </location>
</feature>
<dbReference type="RefSeq" id="WP_012162368.1">
    <property type="nucleotide sequence ID" value="NC_009925.1"/>
</dbReference>
<dbReference type="GO" id="GO:0005886">
    <property type="term" value="C:plasma membrane"/>
    <property type="evidence" value="ECO:0007669"/>
    <property type="project" value="UniProtKB-SubCell"/>
</dbReference>
<dbReference type="GO" id="GO:0055085">
    <property type="term" value="P:transmembrane transport"/>
    <property type="evidence" value="ECO:0007669"/>
    <property type="project" value="InterPro"/>
</dbReference>
<dbReference type="PROSITE" id="PS50928">
    <property type="entry name" value="ABC_TM1"/>
    <property type="match status" value="1"/>
</dbReference>
<keyword evidence="5 6" id="KW-0472">Membrane</keyword>
<dbReference type="eggNOG" id="COG1174">
    <property type="taxonomic scope" value="Bacteria"/>
</dbReference>
<evidence type="ECO:0000256" key="1">
    <source>
        <dbReference type="ARBA" id="ARBA00004141"/>
    </source>
</evidence>
<keyword evidence="4 6" id="KW-1133">Transmembrane helix</keyword>
<name>B0CDD8_ACAM1</name>
<evidence type="ECO:0000313" key="9">
    <source>
        <dbReference type="Proteomes" id="UP000000268"/>
    </source>
</evidence>
<keyword evidence="3 6" id="KW-0812">Transmembrane</keyword>
<dbReference type="SUPFAM" id="SSF161098">
    <property type="entry name" value="MetI-like"/>
    <property type="match status" value="1"/>
</dbReference>
<protein>
    <submittedName>
        <fullName evidence="8">ABC transporter</fullName>
    </submittedName>
</protein>
<feature type="domain" description="ABC transmembrane type-1" evidence="7">
    <location>
        <begin position="21"/>
        <end position="205"/>
    </location>
</feature>
<evidence type="ECO:0000313" key="8">
    <source>
        <dbReference type="EMBL" id="ABW26863.1"/>
    </source>
</evidence>
<dbReference type="PANTHER" id="PTHR30177:SF4">
    <property type="entry name" value="OSMOPROTECTANT IMPORT PERMEASE PROTEIN OSMW"/>
    <property type="match status" value="1"/>
</dbReference>
<dbReference type="Pfam" id="PF00528">
    <property type="entry name" value="BPD_transp_1"/>
    <property type="match status" value="1"/>
</dbReference>
<keyword evidence="2 6" id="KW-0813">Transport</keyword>
<dbReference type="CDD" id="cd06261">
    <property type="entry name" value="TM_PBP2"/>
    <property type="match status" value="1"/>
</dbReference>
<dbReference type="InterPro" id="IPR035906">
    <property type="entry name" value="MetI-like_sf"/>
</dbReference>
<evidence type="ECO:0000256" key="6">
    <source>
        <dbReference type="RuleBase" id="RU363032"/>
    </source>
</evidence>
<evidence type="ECO:0000256" key="5">
    <source>
        <dbReference type="ARBA" id="ARBA00023136"/>
    </source>
</evidence>
<evidence type="ECO:0000259" key="7">
    <source>
        <dbReference type="PROSITE" id="PS50928"/>
    </source>
</evidence>
<dbReference type="PANTHER" id="PTHR30177">
    <property type="entry name" value="GLYCINE BETAINE/L-PROLINE TRANSPORT SYSTEM PERMEASE PROTEIN PROW"/>
    <property type="match status" value="1"/>
</dbReference>
<dbReference type="OrthoDB" id="9801163at2"/>
<accession>B0CDD8</accession>
<comment type="similarity">
    <text evidence="6">Belongs to the binding-protein-dependent transport system permease family.</text>
</comment>
<feature type="transmembrane region" description="Helical" evidence="6">
    <location>
        <begin position="156"/>
        <end position="179"/>
    </location>
</feature>
<keyword evidence="9" id="KW-1185">Reference proteome</keyword>
<dbReference type="InterPro" id="IPR051204">
    <property type="entry name" value="ABC_transp_perm/SBD"/>
</dbReference>
<sequence>MVLIDASRYAASHQEQVMEAIQQHLLLVSVPLGFALLIGGYGGWQCVCWSRQHSTTLPLVLLNVFNGLRVIPSLAILFLLIPILGLTFQAAAFALCLLAIPPILLATEVGFRTVPASVREVGMAMGMTPWQLFCQVDLPLALPVILSGVKTATLEVIASATLAAFIGAGGLGSFITLGFALNEPAILLVGAIPVAGLALLAEGFLNRLQQLLRLPA</sequence>
<gene>
    <name evidence="8" type="ordered locus">AM1_1844</name>
</gene>
<dbReference type="AlphaFoldDB" id="B0CDD8"/>
<dbReference type="InterPro" id="IPR000515">
    <property type="entry name" value="MetI-like"/>
</dbReference>
<dbReference type="Proteomes" id="UP000000268">
    <property type="component" value="Chromosome"/>
</dbReference>
<evidence type="ECO:0000256" key="3">
    <source>
        <dbReference type="ARBA" id="ARBA00022692"/>
    </source>
</evidence>